<dbReference type="PANTHER" id="PTHR11851">
    <property type="entry name" value="METALLOPROTEASE"/>
    <property type="match status" value="1"/>
</dbReference>
<feature type="domain" description="Peptidase M16 C-terminal" evidence="2">
    <location>
        <begin position="210"/>
        <end position="388"/>
    </location>
</feature>
<name>A0A923PNI8_9BACT</name>
<dbReference type="RefSeq" id="WP_187468728.1">
    <property type="nucleotide sequence ID" value="NZ_JACSIT010000154.1"/>
</dbReference>
<dbReference type="InterPro" id="IPR007863">
    <property type="entry name" value="Peptidase_M16_C"/>
</dbReference>
<dbReference type="Pfam" id="PF05193">
    <property type="entry name" value="Peptidase_M16_C"/>
    <property type="match status" value="1"/>
</dbReference>
<gene>
    <name evidence="3" type="ORF">H9S92_21280</name>
</gene>
<dbReference type="InterPro" id="IPR011249">
    <property type="entry name" value="Metalloenz_LuxS/M16"/>
</dbReference>
<dbReference type="EMBL" id="JACSIT010000154">
    <property type="protein sequence ID" value="MBC6996719.1"/>
    <property type="molecule type" value="Genomic_DNA"/>
</dbReference>
<evidence type="ECO:0000313" key="4">
    <source>
        <dbReference type="Proteomes" id="UP000650081"/>
    </source>
</evidence>
<proteinExistence type="predicted"/>
<evidence type="ECO:0000259" key="2">
    <source>
        <dbReference type="Pfam" id="PF05193"/>
    </source>
</evidence>
<evidence type="ECO:0000313" key="3">
    <source>
        <dbReference type="EMBL" id="MBC6996719.1"/>
    </source>
</evidence>
<keyword evidence="1" id="KW-0732">Signal</keyword>
<organism evidence="3 4">
    <name type="scientific">Neolewinella lacunae</name>
    <dbReference type="NCBI Taxonomy" id="1517758"/>
    <lineage>
        <taxon>Bacteria</taxon>
        <taxon>Pseudomonadati</taxon>
        <taxon>Bacteroidota</taxon>
        <taxon>Saprospiria</taxon>
        <taxon>Saprospirales</taxon>
        <taxon>Lewinellaceae</taxon>
        <taxon>Neolewinella</taxon>
    </lineage>
</organism>
<dbReference type="Proteomes" id="UP000650081">
    <property type="component" value="Unassembled WGS sequence"/>
</dbReference>
<dbReference type="Gene3D" id="3.30.830.10">
    <property type="entry name" value="Metalloenzyme, LuxS/M16 peptidase-like"/>
    <property type="match status" value="2"/>
</dbReference>
<dbReference type="PROSITE" id="PS51257">
    <property type="entry name" value="PROKAR_LIPOPROTEIN"/>
    <property type="match status" value="1"/>
</dbReference>
<sequence>MQRIFLSLFALLLLAACSAPKTSAPTTAMTNDNFRAKAPAPGPAPEIQLGDFQDFKLDNGLQVVLVENHKLPRVSYQLFVDVPPHLEGEYAGAGDLMGQMLRRATSTMSKEEIDESVDFIGASLSTSSSGAFAATISKYKEQMAELMAKVVLDAKFPQSEFEKVKSDAAAGLKSELSDPDAIASRVRRVLVYGPDHPFGELTTEESLANIDLAAIEKYYQTYFVPNRSYLVLVGDLTRAEAENLARKHFGAWQRKEVSTPALTTPERPTGVVVNFVPRAGSVQSNIIISHPARVEPGTKEAIRAGIVNSILGSGFNGRLFQNLREDKGYTYGAYSNIANSEVIGSFQANANVRNEVTDSAVTQFMIELAEISSAPVTDDELKRAKSQLAGSFGRALESPERIASYALNTVRYGLDRDFYPTYLKKVEATSQNDLLEVARDIITPQNTHIIVVGEKSVAEKLAQFATNGKVNYYDENGRPMNMEEMAAPSDLTAKGVLEGYVRAIGGKEAVAAVKSMSSTMEASVQGQTITQTIAKEGGDKFSSQTVMMGMVMADQRYNAGTAKMTQQGQAVPASPEITAALAQQSALFPEVDLLNDLEKVSLEGVETVNGKKAVVLAVQGPSGTARHYFDQETMLQIRQVSTQGGQTVTIDMGDYREVEGVKIPHLLTISGMLPFPLEMKVKEAKMNADLDQSLFTVD</sequence>
<evidence type="ECO:0000256" key="1">
    <source>
        <dbReference type="SAM" id="SignalP"/>
    </source>
</evidence>
<dbReference type="GO" id="GO:0046872">
    <property type="term" value="F:metal ion binding"/>
    <property type="evidence" value="ECO:0007669"/>
    <property type="project" value="InterPro"/>
</dbReference>
<feature type="signal peptide" evidence="1">
    <location>
        <begin position="1"/>
        <end position="23"/>
    </location>
</feature>
<accession>A0A923PNI8</accession>
<dbReference type="SUPFAM" id="SSF63411">
    <property type="entry name" value="LuxS/MPP-like metallohydrolase"/>
    <property type="match status" value="2"/>
</dbReference>
<feature type="chain" id="PRO_5037380690" evidence="1">
    <location>
        <begin position="24"/>
        <end position="698"/>
    </location>
</feature>
<keyword evidence="4" id="KW-1185">Reference proteome</keyword>
<protein>
    <submittedName>
        <fullName evidence="3">Insulinase family protein</fullName>
    </submittedName>
</protein>
<dbReference type="InterPro" id="IPR050361">
    <property type="entry name" value="MPP/UQCRC_Complex"/>
</dbReference>
<reference evidence="3" key="1">
    <citation type="submission" date="2020-08" db="EMBL/GenBank/DDBJ databases">
        <title>Lewinella bacteria from marine environments.</title>
        <authorList>
            <person name="Zhong Y."/>
        </authorList>
    </citation>
    <scope>NUCLEOTIDE SEQUENCE</scope>
    <source>
        <strain evidence="3">KCTC 42187</strain>
    </source>
</reference>
<dbReference type="AlphaFoldDB" id="A0A923PNI8"/>
<comment type="caution">
    <text evidence="3">The sequence shown here is derived from an EMBL/GenBank/DDBJ whole genome shotgun (WGS) entry which is preliminary data.</text>
</comment>
<dbReference type="PANTHER" id="PTHR11851:SF224">
    <property type="entry name" value="PROCESSING PROTEASE"/>
    <property type="match status" value="1"/>
</dbReference>